<sequence>MSNYLSSQTLKALDQLLDDRHALSRLPKETYQHIYAQILATLGVTNKGWYLLGTEGCHLCHNIQAIIEHALAMTAVPIVFRVLDLADSQDEALIDALGVSIPILLTQDQMMLYPFGLMDVMNLLKSSAVKPWIV</sequence>
<reference evidence="1 2" key="1">
    <citation type="submission" date="2018-12" db="EMBL/GenBank/DDBJ databases">
        <title>Persistence of Moraxella catarrhalis in Chronic Obstructive Pulmonary Disease and Regulation of the Hag/MID Adhesin.</title>
        <authorList>
            <person name="Murphy T."/>
            <person name="Zhao X."/>
            <person name="Vyas G."/>
            <person name="Aluvathingal J."/>
            <person name="Nadendla S."/>
            <person name="Tallon L."/>
            <person name="Tettelin H."/>
        </authorList>
    </citation>
    <scope>NUCLEOTIDE SEQUENCE [LARGE SCALE GENOMIC DNA]</scope>
    <source>
        <strain evidence="1 2">46P58B1</strain>
    </source>
</reference>
<name>A0A3S9QG35_MORCA</name>
<dbReference type="SUPFAM" id="SSF52833">
    <property type="entry name" value="Thioredoxin-like"/>
    <property type="match status" value="1"/>
</dbReference>
<dbReference type="OMA" id="DHNEYRT"/>
<dbReference type="Gene3D" id="3.40.30.10">
    <property type="entry name" value="Glutaredoxin"/>
    <property type="match status" value="1"/>
</dbReference>
<dbReference type="AlphaFoldDB" id="A0A3S9QG35"/>
<evidence type="ECO:0008006" key="3">
    <source>
        <dbReference type="Google" id="ProtNLM"/>
    </source>
</evidence>
<organism evidence="1 2">
    <name type="scientific">Moraxella catarrhalis</name>
    <name type="common">Branhamella catarrhalis</name>
    <dbReference type="NCBI Taxonomy" id="480"/>
    <lineage>
        <taxon>Bacteria</taxon>
        <taxon>Pseudomonadati</taxon>
        <taxon>Pseudomonadota</taxon>
        <taxon>Gammaproteobacteria</taxon>
        <taxon>Moraxellales</taxon>
        <taxon>Moraxellaceae</taxon>
        <taxon>Moraxella</taxon>
    </lineage>
</organism>
<dbReference type="RefSeq" id="WP_013108024.1">
    <property type="nucleotide sequence ID" value="NZ_CP010900.1"/>
</dbReference>
<gene>
    <name evidence="1" type="ORF">EJK53_1290</name>
</gene>
<proteinExistence type="predicted"/>
<dbReference type="Proteomes" id="UP000280228">
    <property type="component" value="Chromosome"/>
</dbReference>
<protein>
    <recommendedName>
        <fullName evidence="3">Thioredoxin family protein</fullName>
    </recommendedName>
</protein>
<dbReference type="EMBL" id="CP034662">
    <property type="protein sequence ID" value="AZQ93610.1"/>
    <property type="molecule type" value="Genomic_DNA"/>
</dbReference>
<dbReference type="InterPro" id="IPR036249">
    <property type="entry name" value="Thioredoxin-like_sf"/>
</dbReference>
<evidence type="ECO:0000313" key="1">
    <source>
        <dbReference type="EMBL" id="AZQ93610.1"/>
    </source>
</evidence>
<evidence type="ECO:0000313" key="2">
    <source>
        <dbReference type="Proteomes" id="UP000280228"/>
    </source>
</evidence>
<accession>A0A3S9QG35</accession>